<proteinExistence type="predicted"/>
<dbReference type="AlphaFoldDB" id="F0SIQ3"/>
<accession>F0SIQ3</accession>
<keyword evidence="2" id="KW-1185">Reference proteome</keyword>
<dbReference type="HOGENOM" id="CLU_2303922_0_0_0"/>
<evidence type="ECO:0000313" key="2">
    <source>
        <dbReference type="Proteomes" id="UP000006860"/>
    </source>
</evidence>
<dbReference type="EMBL" id="CP002546">
    <property type="protein sequence ID" value="ADY60727.1"/>
    <property type="molecule type" value="Genomic_DNA"/>
</dbReference>
<reference evidence="2" key="1">
    <citation type="submission" date="2011-02" db="EMBL/GenBank/DDBJ databases">
        <title>The complete genome of Planctomyces brasiliensis DSM 5305.</title>
        <authorList>
            <person name="Lucas S."/>
            <person name="Copeland A."/>
            <person name="Lapidus A."/>
            <person name="Bruce D."/>
            <person name="Goodwin L."/>
            <person name="Pitluck S."/>
            <person name="Kyrpides N."/>
            <person name="Mavromatis K."/>
            <person name="Pagani I."/>
            <person name="Ivanova N."/>
            <person name="Ovchinnikova G."/>
            <person name="Lu M."/>
            <person name="Detter J.C."/>
            <person name="Han C."/>
            <person name="Land M."/>
            <person name="Hauser L."/>
            <person name="Markowitz V."/>
            <person name="Cheng J.-F."/>
            <person name="Hugenholtz P."/>
            <person name="Woyke T."/>
            <person name="Wu D."/>
            <person name="Tindall B."/>
            <person name="Pomrenke H.G."/>
            <person name="Brambilla E."/>
            <person name="Klenk H.-P."/>
            <person name="Eisen J.A."/>
        </authorList>
    </citation>
    <scope>NUCLEOTIDE SEQUENCE [LARGE SCALE GENOMIC DNA]</scope>
    <source>
        <strain evidence="2">ATCC 49424 / DSM 5305 / JCM 21570 / NBRC 103401 / IFAM 1448</strain>
    </source>
</reference>
<organism evidence="1 2">
    <name type="scientific">Rubinisphaera brasiliensis (strain ATCC 49424 / DSM 5305 / JCM 21570 / IAM 15109 / NBRC 103401 / IFAM 1448)</name>
    <name type="common">Planctomyces brasiliensis</name>
    <dbReference type="NCBI Taxonomy" id="756272"/>
    <lineage>
        <taxon>Bacteria</taxon>
        <taxon>Pseudomonadati</taxon>
        <taxon>Planctomycetota</taxon>
        <taxon>Planctomycetia</taxon>
        <taxon>Planctomycetales</taxon>
        <taxon>Planctomycetaceae</taxon>
        <taxon>Rubinisphaera</taxon>
    </lineage>
</organism>
<sequence length="100" mass="11905">MQLLTAAYANARRMALNQDGGKKWHQRERQLSRCGMFETLADRQHRGEWFLEATFEGGANHLRDIRRCQNRTEQTKRKRSRQIAGKLRPLQFNRLEYLTS</sequence>
<name>F0SIQ3_RUBBR</name>
<evidence type="ECO:0000313" key="1">
    <source>
        <dbReference type="EMBL" id="ADY60727.1"/>
    </source>
</evidence>
<protein>
    <submittedName>
        <fullName evidence="1">Uncharacterized protein</fullName>
    </submittedName>
</protein>
<dbReference type="Proteomes" id="UP000006860">
    <property type="component" value="Chromosome"/>
</dbReference>
<gene>
    <name evidence="1" type="ordered locus">Plabr_3130</name>
</gene>
<dbReference type="KEGG" id="pbs:Plabr_3130"/>